<evidence type="ECO:0000259" key="9">
    <source>
        <dbReference type="SMART" id="SM00481"/>
    </source>
</evidence>
<evidence type="ECO:0000256" key="2">
    <source>
        <dbReference type="ARBA" id="ARBA00009152"/>
    </source>
</evidence>
<comment type="catalytic activity">
    <reaction evidence="7 8">
        <text>L-histidinol phosphate + H2O = L-histidinol + phosphate</text>
        <dbReference type="Rhea" id="RHEA:14465"/>
        <dbReference type="ChEBI" id="CHEBI:15377"/>
        <dbReference type="ChEBI" id="CHEBI:43474"/>
        <dbReference type="ChEBI" id="CHEBI:57699"/>
        <dbReference type="ChEBI" id="CHEBI:57980"/>
        <dbReference type="EC" id="3.1.3.15"/>
    </reaction>
</comment>
<evidence type="ECO:0000256" key="4">
    <source>
        <dbReference type="ARBA" id="ARBA00022605"/>
    </source>
</evidence>
<dbReference type="EC" id="3.1.3.15" evidence="3 8"/>
<evidence type="ECO:0000313" key="10">
    <source>
        <dbReference type="EMBL" id="GFO84157.1"/>
    </source>
</evidence>
<evidence type="ECO:0000256" key="5">
    <source>
        <dbReference type="ARBA" id="ARBA00022801"/>
    </source>
</evidence>
<protein>
    <recommendedName>
        <fullName evidence="3 8">Histidinol-phosphatase</fullName>
        <shortName evidence="8">HolPase</shortName>
        <ecNumber evidence="3 8">3.1.3.15</ecNumber>
    </recommendedName>
</protein>
<evidence type="ECO:0000256" key="1">
    <source>
        <dbReference type="ARBA" id="ARBA00004970"/>
    </source>
</evidence>
<dbReference type="PANTHER" id="PTHR21039:SF0">
    <property type="entry name" value="HISTIDINOL-PHOSPHATASE"/>
    <property type="match status" value="1"/>
</dbReference>
<sequence>MMLADYHVHTEFSDDSVYPMEDVIEDAIKMGLDEICFTDHVDYGIKLDWNCGKEIPYRDGEPFANVDYPKYMEKIDRMKQQYGDRIKIRTGLEFGIQTHTIPEFQALYDRYTYDFIILSIHQVEDKEFWTKDFQRGRTQKEYNERYYAEMLEVIKKYKDYSVLGHMDLIARYDEAGVYPFEKIKPMVEEILKQVIADGKGIEVNTSSHRYGLTDTMPSKHILKLYRELGGEIITIGSDSHKPEHLGAYIEETKEMLKELGYQKFCTFENMKPVFHKL</sequence>
<feature type="domain" description="Polymerase/histidinol phosphatase N-terminal" evidence="9">
    <location>
        <begin position="4"/>
        <end position="98"/>
    </location>
</feature>
<evidence type="ECO:0000313" key="11">
    <source>
        <dbReference type="Proteomes" id="UP000613208"/>
    </source>
</evidence>
<keyword evidence="11" id="KW-1185">Reference proteome</keyword>
<dbReference type="GO" id="GO:0005737">
    <property type="term" value="C:cytoplasm"/>
    <property type="evidence" value="ECO:0007669"/>
    <property type="project" value="TreeGrafter"/>
</dbReference>
<evidence type="ECO:0000256" key="7">
    <source>
        <dbReference type="ARBA" id="ARBA00049158"/>
    </source>
</evidence>
<dbReference type="GO" id="GO:0000105">
    <property type="term" value="P:L-histidine biosynthetic process"/>
    <property type="evidence" value="ECO:0007669"/>
    <property type="project" value="UniProtKB-UniRule"/>
</dbReference>
<dbReference type="Gene3D" id="3.20.20.140">
    <property type="entry name" value="Metal-dependent hydrolases"/>
    <property type="match status" value="1"/>
</dbReference>
<dbReference type="InterPro" id="IPR016195">
    <property type="entry name" value="Pol/histidinol_Pase-like"/>
</dbReference>
<dbReference type="PANTHER" id="PTHR21039">
    <property type="entry name" value="HISTIDINOL PHOSPHATASE-RELATED"/>
    <property type="match status" value="1"/>
</dbReference>
<dbReference type="InterPro" id="IPR004013">
    <property type="entry name" value="PHP_dom"/>
</dbReference>
<gene>
    <name evidence="10" type="ORF">ANBU17_05040</name>
</gene>
<dbReference type="AlphaFoldDB" id="A0A916VCH4"/>
<keyword evidence="6 8" id="KW-0368">Histidine biosynthesis</keyword>
<dbReference type="SMART" id="SM00481">
    <property type="entry name" value="POLIIIAc"/>
    <property type="match status" value="1"/>
</dbReference>
<dbReference type="GO" id="GO:0004401">
    <property type="term" value="F:histidinol-phosphatase activity"/>
    <property type="evidence" value="ECO:0007669"/>
    <property type="project" value="UniProtKB-UniRule"/>
</dbReference>
<dbReference type="InterPro" id="IPR010140">
    <property type="entry name" value="Histidinol_P_phosphatase_HisJ"/>
</dbReference>
<dbReference type="EMBL" id="BLYI01000009">
    <property type="protein sequence ID" value="GFO84157.1"/>
    <property type="molecule type" value="Genomic_DNA"/>
</dbReference>
<dbReference type="InterPro" id="IPR003141">
    <property type="entry name" value="Pol/His_phosphatase_N"/>
</dbReference>
<comment type="caution">
    <text evidence="10">The sequence shown here is derived from an EMBL/GenBank/DDBJ whole genome shotgun (WGS) entry which is preliminary data.</text>
</comment>
<dbReference type="Pfam" id="PF02811">
    <property type="entry name" value="PHP"/>
    <property type="match status" value="1"/>
</dbReference>
<organism evidence="10 11">
    <name type="scientific">Anaerostipes butyraticus</name>
    <dbReference type="NCBI Taxonomy" id="645466"/>
    <lineage>
        <taxon>Bacteria</taxon>
        <taxon>Bacillati</taxon>
        <taxon>Bacillota</taxon>
        <taxon>Clostridia</taxon>
        <taxon>Lachnospirales</taxon>
        <taxon>Lachnospiraceae</taxon>
        <taxon>Anaerostipes</taxon>
    </lineage>
</organism>
<accession>A0A916VCH4</accession>
<evidence type="ECO:0000256" key="3">
    <source>
        <dbReference type="ARBA" id="ARBA00013085"/>
    </source>
</evidence>
<comment type="pathway">
    <text evidence="1 8">Amino-acid biosynthesis; L-histidine biosynthesis; L-histidine from 5-phospho-alpha-D-ribose 1-diphosphate: step 8/9.</text>
</comment>
<keyword evidence="4 8" id="KW-0028">Amino-acid biosynthesis</keyword>
<dbReference type="SUPFAM" id="SSF89550">
    <property type="entry name" value="PHP domain-like"/>
    <property type="match status" value="1"/>
</dbReference>
<dbReference type="Proteomes" id="UP000613208">
    <property type="component" value="Unassembled WGS sequence"/>
</dbReference>
<name>A0A916VCH4_9FIRM</name>
<proteinExistence type="inferred from homology"/>
<comment type="similarity">
    <text evidence="2 8">Belongs to the PHP hydrolase family. HisK subfamily.</text>
</comment>
<evidence type="ECO:0000256" key="8">
    <source>
        <dbReference type="RuleBase" id="RU366003"/>
    </source>
</evidence>
<dbReference type="NCBIfam" id="TIGR01856">
    <property type="entry name" value="hisJ_fam"/>
    <property type="match status" value="1"/>
</dbReference>
<keyword evidence="5 8" id="KW-0378">Hydrolase</keyword>
<reference evidence="10" key="1">
    <citation type="submission" date="2020-06" db="EMBL/GenBank/DDBJ databases">
        <title>Characterization of fructooligosaccharide metabolism and fructooligosaccharide-degrading enzymes in human commensal butyrate producers.</title>
        <authorList>
            <person name="Tanno H."/>
            <person name="Fujii T."/>
            <person name="Hirano K."/>
            <person name="Maeno S."/>
            <person name="Tonozuka T."/>
            <person name="Sakamoto M."/>
            <person name="Ohkuma M."/>
            <person name="Tochio T."/>
            <person name="Endo A."/>
        </authorList>
    </citation>
    <scope>NUCLEOTIDE SEQUENCE</scope>
    <source>
        <strain evidence="10">JCM 17466</strain>
    </source>
</reference>
<evidence type="ECO:0000256" key="6">
    <source>
        <dbReference type="ARBA" id="ARBA00023102"/>
    </source>
</evidence>